<keyword evidence="4" id="KW-0808">Transferase</keyword>
<dbReference type="InterPro" id="IPR013098">
    <property type="entry name" value="Ig_I-set"/>
</dbReference>
<evidence type="ECO:0000256" key="1">
    <source>
        <dbReference type="ARBA" id="ARBA00004167"/>
    </source>
</evidence>
<keyword evidence="14" id="KW-1015">Disulfide bond</keyword>
<dbReference type="InterPro" id="IPR013783">
    <property type="entry name" value="Ig-like_fold"/>
</dbReference>
<keyword evidence="3" id="KW-0597">Phosphoprotein</keyword>
<evidence type="ECO:0000256" key="3">
    <source>
        <dbReference type="ARBA" id="ARBA00022553"/>
    </source>
</evidence>
<keyword evidence="6 20" id="KW-0732">Signal</keyword>
<evidence type="ECO:0000256" key="19">
    <source>
        <dbReference type="SAM" id="Phobius"/>
    </source>
</evidence>
<keyword evidence="13" id="KW-0829">Tyrosine-protein kinase</keyword>
<feature type="compositionally biased region" description="Basic and acidic residues" evidence="18">
    <location>
        <begin position="123"/>
        <end position="137"/>
    </location>
</feature>
<feature type="transmembrane region" description="Helical" evidence="19">
    <location>
        <begin position="363"/>
        <end position="385"/>
    </location>
</feature>
<keyword evidence="7" id="KW-0677">Repeat</keyword>
<keyword evidence="17" id="KW-0393">Immunoglobulin domain</keyword>
<dbReference type="InterPro" id="IPR003599">
    <property type="entry name" value="Ig_sub"/>
</dbReference>
<sequence length="487" mass="54417">MTSLPQVLLTLAFLMNRCRTQSPPVVRHDAYDHRVIVIREGETAQLQCPVDHSFERNYFDWYKDSEPLNTDYGRLSISDSTGSLRITEASVQDSGHYTCKAINGFGSVDVNVTLIVRGTEPIESSRDNHHPGSVDRGHSKKPSFVHLTKLHHPVIQRPVGSSVKFKCEASGAPDPTVYWLRNREALNRGHMNRESKQSKWGLHLQNLRVQDTATYTCVVTNEHGSINASFPLEVIGRARGKPEHMSLHPENTTVMAGETVAFQCIVRSEAKPTMKWLKQVPESEVHHQEQTVIRLGEEIFRMLSSTETVAQSEGLFTNRLVIARTRDSDAGRYVCWAGNIDDFNFLSAHLSIIPTPSISTTPVIIIISLVALFLLLTIVVSICLCRHCRAEEERSSTAPQVPDKVECHTQLLVGGPHGRHLQKTTSSTAYSPPPPPALPPLLAAANCKLLPPHPATMMSNQQWRFSHTPSANGSRHYHTQRHLHYVC</sequence>
<organism evidence="22">
    <name type="scientific">Ornithodoros turicata</name>
    <dbReference type="NCBI Taxonomy" id="34597"/>
    <lineage>
        <taxon>Eukaryota</taxon>
        <taxon>Metazoa</taxon>
        <taxon>Ecdysozoa</taxon>
        <taxon>Arthropoda</taxon>
        <taxon>Chelicerata</taxon>
        <taxon>Arachnida</taxon>
        <taxon>Acari</taxon>
        <taxon>Parasitiformes</taxon>
        <taxon>Ixodida</taxon>
        <taxon>Ixodoidea</taxon>
        <taxon>Argasidae</taxon>
        <taxon>Ornithodorinae</taxon>
        <taxon>Ornithodoros</taxon>
    </lineage>
</organism>
<dbReference type="SUPFAM" id="SSF48726">
    <property type="entry name" value="Immunoglobulin"/>
    <property type="match status" value="3"/>
</dbReference>
<keyword evidence="15 22" id="KW-0675">Receptor</keyword>
<feature type="region of interest" description="Disordered" evidence="18">
    <location>
        <begin position="121"/>
        <end position="140"/>
    </location>
</feature>
<evidence type="ECO:0000256" key="8">
    <source>
        <dbReference type="ARBA" id="ARBA00022741"/>
    </source>
</evidence>
<feature type="domain" description="Ig-like" evidence="21">
    <location>
        <begin position="242"/>
        <end position="351"/>
    </location>
</feature>
<evidence type="ECO:0000256" key="20">
    <source>
        <dbReference type="SAM" id="SignalP"/>
    </source>
</evidence>
<evidence type="ECO:0000259" key="21">
    <source>
        <dbReference type="PROSITE" id="PS50835"/>
    </source>
</evidence>
<dbReference type="FunFam" id="2.60.40.10:FF:000020">
    <property type="entry name" value="Fibroblast growth factor receptor"/>
    <property type="match status" value="1"/>
</dbReference>
<dbReference type="RefSeq" id="XP_064466074.1">
    <property type="nucleotide sequence ID" value="XM_064610004.1"/>
</dbReference>
<evidence type="ECO:0000256" key="11">
    <source>
        <dbReference type="ARBA" id="ARBA00022989"/>
    </source>
</evidence>
<dbReference type="InterPro" id="IPR013106">
    <property type="entry name" value="Ig_V-set"/>
</dbReference>
<dbReference type="InterPro" id="IPR036179">
    <property type="entry name" value="Ig-like_dom_sf"/>
</dbReference>
<dbReference type="InterPro" id="IPR003598">
    <property type="entry name" value="Ig_sub2"/>
</dbReference>
<feature type="domain" description="Ig-like" evidence="21">
    <location>
        <begin position="23"/>
        <end position="113"/>
    </location>
</feature>
<keyword evidence="9" id="KW-0418">Kinase</keyword>
<evidence type="ECO:0000256" key="4">
    <source>
        <dbReference type="ARBA" id="ARBA00022679"/>
    </source>
</evidence>
<dbReference type="GO" id="GO:0016020">
    <property type="term" value="C:membrane"/>
    <property type="evidence" value="ECO:0007669"/>
    <property type="project" value="UniProtKB-SubCell"/>
</dbReference>
<evidence type="ECO:0000313" key="22">
    <source>
        <dbReference type="EMBL" id="MBY10669.1"/>
    </source>
</evidence>
<dbReference type="Pfam" id="PF13927">
    <property type="entry name" value="Ig_3"/>
    <property type="match status" value="1"/>
</dbReference>
<dbReference type="GO" id="GO:0005524">
    <property type="term" value="F:ATP binding"/>
    <property type="evidence" value="ECO:0007669"/>
    <property type="project" value="UniProtKB-KW"/>
</dbReference>
<reference evidence="22" key="1">
    <citation type="submission" date="2018-03" db="EMBL/GenBank/DDBJ databases">
        <title>The relapsing fever spirochete Borrelia turicatae persists in the highly oxidative environment of its soft-bodied tick vector.</title>
        <authorList>
            <person name="Bourret T.J."/>
            <person name="Boyle W.K."/>
            <person name="Valenzuela J.G."/>
            <person name="Oliveira F."/>
            <person name="Lopez J.E."/>
        </authorList>
    </citation>
    <scope>NUCLEOTIDE SEQUENCE</scope>
    <source>
        <strain evidence="22">Kansas strain/isolate</strain>
        <tissue evidence="22">Salivary glands</tissue>
    </source>
</reference>
<dbReference type="SMART" id="SM00409">
    <property type="entry name" value="IG"/>
    <property type="match status" value="3"/>
</dbReference>
<evidence type="ECO:0000256" key="13">
    <source>
        <dbReference type="ARBA" id="ARBA00023137"/>
    </source>
</evidence>
<dbReference type="Gene3D" id="2.60.40.10">
    <property type="entry name" value="Immunoglobulins"/>
    <property type="match status" value="3"/>
</dbReference>
<keyword evidence="12 19" id="KW-0472">Membrane</keyword>
<evidence type="ECO:0000256" key="17">
    <source>
        <dbReference type="ARBA" id="ARBA00023319"/>
    </source>
</evidence>
<evidence type="ECO:0000256" key="7">
    <source>
        <dbReference type="ARBA" id="ARBA00022737"/>
    </source>
</evidence>
<evidence type="ECO:0000256" key="5">
    <source>
        <dbReference type="ARBA" id="ARBA00022692"/>
    </source>
</evidence>
<comment type="subcellular location">
    <subcellularLocation>
        <location evidence="1">Membrane</location>
        <topology evidence="1">Single-pass membrane protein</topology>
    </subcellularLocation>
</comment>
<dbReference type="InterPro" id="IPR052615">
    <property type="entry name" value="FGFRL"/>
</dbReference>
<feature type="domain" description="Ig-like" evidence="21">
    <location>
        <begin position="142"/>
        <end position="233"/>
    </location>
</feature>
<dbReference type="SMART" id="SM00406">
    <property type="entry name" value="IGv"/>
    <property type="match status" value="2"/>
</dbReference>
<evidence type="ECO:0000256" key="14">
    <source>
        <dbReference type="ARBA" id="ARBA00023157"/>
    </source>
</evidence>
<keyword evidence="16" id="KW-0325">Glycoprotein</keyword>
<evidence type="ECO:0000256" key="9">
    <source>
        <dbReference type="ARBA" id="ARBA00022777"/>
    </source>
</evidence>
<protein>
    <recommendedName>
        <fullName evidence="2">receptor protein-tyrosine kinase</fullName>
        <ecNumber evidence="2">2.7.10.1</ecNumber>
    </recommendedName>
</protein>
<dbReference type="EC" id="2.7.10.1" evidence="2"/>
<dbReference type="GeneID" id="135377524"/>
<keyword evidence="8" id="KW-0547">Nucleotide-binding</keyword>
<dbReference type="FunFam" id="2.60.40.10:FF:000016">
    <property type="entry name" value="Fibroblast growth factor receptor"/>
    <property type="match status" value="1"/>
</dbReference>
<dbReference type="PANTHER" id="PTHR19890:SF10">
    <property type="entry name" value="FIBROBLAST GROWTH FACTOR RECEPTOR-LIKE 1"/>
    <property type="match status" value="1"/>
</dbReference>
<dbReference type="PROSITE" id="PS50835">
    <property type="entry name" value="IG_LIKE"/>
    <property type="match status" value="3"/>
</dbReference>
<dbReference type="KEGG" id="oti:135377524"/>
<dbReference type="PANTHER" id="PTHR19890">
    <property type="entry name" value="FIBROBLAST GROWTH FACTOR RECEPTOR"/>
    <property type="match status" value="1"/>
</dbReference>
<accession>A0A2R5LMF6</accession>
<evidence type="ECO:0000256" key="16">
    <source>
        <dbReference type="ARBA" id="ARBA00023180"/>
    </source>
</evidence>
<proteinExistence type="predicted"/>
<dbReference type="InterPro" id="IPR007110">
    <property type="entry name" value="Ig-like_dom"/>
</dbReference>
<evidence type="ECO:0000256" key="2">
    <source>
        <dbReference type="ARBA" id="ARBA00011902"/>
    </source>
</evidence>
<evidence type="ECO:0000256" key="18">
    <source>
        <dbReference type="SAM" id="MobiDB-lite"/>
    </source>
</evidence>
<dbReference type="SMART" id="SM00408">
    <property type="entry name" value="IGc2"/>
    <property type="match status" value="3"/>
</dbReference>
<keyword evidence="5 19" id="KW-0812">Transmembrane</keyword>
<keyword evidence="10" id="KW-0067">ATP-binding</keyword>
<evidence type="ECO:0000256" key="15">
    <source>
        <dbReference type="ARBA" id="ARBA00023170"/>
    </source>
</evidence>
<feature type="signal peptide" evidence="20">
    <location>
        <begin position="1"/>
        <end position="20"/>
    </location>
</feature>
<dbReference type="Pfam" id="PF07679">
    <property type="entry name" value="I-set"/>
    <property type="match status" value="2"/>
</dbReference>
<dbReference type="AlphaFoldDB" id="A0A2R5LMF6"/>
<feature type="chain" id="PRO_5015318681" description="receptor protein-tyrosine kinase" evidence="20">
    <location>
        <begin position="21"/>
        <end position="487"/>
    </location>
</feature>
<dbReference type="RefSeq" id="XP_064466073.1">
    <property type="nucleotide sequence ID" value="XM_064610003.1"/>
</dbReference>
<name>A0A2R5LMF6_9ACAR</name>
<evidence type="ECO:0000256" key="6">
    <source>
        <dbReference type="ARBA" id="ARBA00022729"/>
    </source>
</evidence>
<keyword evidence="11 19" id="KW-1133">Transmembrane helix</keyword>
<dbReference type="RefSeq" id="XP_064466075.1">
    <property type="nucleotide sequence ID" value="XM_064610005.1"/>
</dbReference>
<evidence type="ECO:0000256" key="12">
    <source>
        <dbReference type="ARBA" id="ARBA00023136"/>
    </source>
</evidence>
<dbReference type="GO" id="GO:0004714">
    <property type="term" value="F:transmembrane receptor protein tyrosine kinase activity"/>
    <property type="evidence" value="ECO:0007669"/>
    <property type="project" value="UniProtKB-EC"/>
</dbReference>
<evidence type="ECO:0000256" key="10">
    <source>
        <dbReference type="ARBA" id="ARBA00022840"/>
    </source>
</evidence>
<dbReference type="EMBL" id="GGLE01006543">
    <property type="protein sequence ID" value="MBY10669.1"/>
    <property type="molecule type" value="Transcribed_RNA"/>
</dbReference>